<evidence type="ECO:0000256" key="1">
    <source>
        <dbReference type="ARBA" id="ARBA00005409"/>
    </source>
</evidence>
<evidence type="ECO:0000313" key="4">
    <source>
        <dbReference type="Proteomes" id="UP000044602"/>
    </source>
</evidence>
<dbReference type="Proteomes" id="UP000045706">
    <property type="component" value="Unassembled WGS sequence"/>
</dbReference>
<sequence>MADAEQIRSWKASVKSIMTYYLERTPGAVIEERRCSLVFHYKGAEDYDSAARQASDCASHVNDACEAQRVHAIPLNGCIIVEPIDWTKSTAAERIFEDLKAGMAP</sequence>
<organism evidence="3 5">
    <name type="scientific">Verticillium longisporum</name>
    <name type="common">Verticillium dahliae var. longisporum</name>
    <dbReference type="NCBI Taxonomy" id="100787"/>
    <lineage>
        <taxon>Eukaryota</taxon>
        <taxon>Fungi</taxon>
        <taxon>Dikarya</taxon>
        <taxon>Ascomycota</taxon>
        <taxon>Pezizomycotina</taxon>
        <taxon>Sordariomycetes</taxon>
        <taxon>Hypocreomycetidae</taxon>
        <taxon>Glomerellales</taxon>
        <taxon>Plectosphaerellaceae</taxon>
        <taxon>Verticillium</taxon>
    </lineage>
</organism>
<evidence type="ECO:0000313" key="5">
    <source>
        <dbReference type="Proteomes" id="UP000045706"/>
    </source>
</evidence>
<dbReference type="STRING" id="100787.A0A0G4NMG2"/>
<gene>
    <name evidence="2" type="ORF">BN1708_019850</name>
    <name evidence="3" type="ORF">BN1723_020347</name>
</gene>
<dbReference type="Gene3D" id="3.40.50.1000">
    <property type="entry name" value="HAD superfamily/HAD-like"/>
    <property type="match status" value="1"/>
</dbReference>
<dbReference type="InterPro" id="IPR036412">
    <property type="entry name" value="HAD-like_sf"/>
</dbReference>
<dbReference type="PANTHER" id="PTHR10788">
    <property type="entry name" value="TREHALOSE-6-PHOSPHATE SYNTHASE"/>
    <property type="match status" value="1"/>
</dbReference>
<reference evidence="4 5" key="1">
    <citation type="submission" date="2015-05" db="EMBL/GenBank/DDBJ databases">
        <authorList>
            <person name="Fogelqvist Johan"/>
        </authorList>
    </citation>
    <scope>NUCLEOTIDE SEQUENCE [LARGE SCALE GENOMIC DNA]</scope>
    <source>
        <strain evidence="2">VL1</strain>
        <strain evidence="3">VL2</strain>
    </source>
</reference>
<dbReference type="EMBL" id="CVQI01036771">
    <property type="protein sequence ID" value="CRK47614.1"/>
    <property type="molecule type" value="Genomic_DNA"/>
</dbReference>
<name>A0A0G4NMG2_VERLO</name>
<dbReference type="Gene3D" id="3.30.70.1020">
    <property type="entry name" value="Trehalose-6-phosphate phosphatase related protein, domain 2"/>
    <property type="match status" value="1"/>
</dbReference>
<dbReference type="Proteomes" id="UP000044602">
    <property type="component" value="Unassembled WGS sequence"/>
</dbReference>
<dbReference type="Pfam" id="PF02358">
    <property type="entry name" value="Trehalose_PPase"/>
    <property type="match status" value="1"/>
</dbReference>
<dbReference type="GO" id="GO:0004805">
    <property type="term" value="F:trehalose-phosphatase activity"/>
    <property type="evidence" value="ECO:0007669"/>
    <property type="project" value="TreeGrafter"/>
</dbReference>
<dbReference type="InterPro" id="IPR001830">
    <property type="entry name" value="Glyco_trans_20"/>
</dbReference>
<dbReference type="InterPro" id="IPR003337">
    <property type="entry name" value="Trehalose_PPase"/>
</dbReference>
<evidence type="ECO:0000313" key="3">
    <source>
        <dbReference type="EMBL" id="CRK47614.1"/>
    </source>
</evidence>
<feature type="non-terminal residue" evidence="3">
    <location>
        <position position="105"/>
    </location>
</feature>
<protein>
    <submittedName>
        <fullName evidence="3">Uncharacterized protein</fullName>
    </submittedName>
</protein>
<dbReference type="PANTHER" id="PTHR10788:SF15">
    <property type="entry name" value="TREHALOSE SYNTHASE COMPLEX REGULATORY SUBUNIT TPS3-RELATED"/>
    <property type="match status" value="1"/>
</dbReference>
<keyword evidence="4" id="KW-1185">Reference proteome</keyword>
<accession>A0A0G4NMG2</accession>
<dbReference type="InterPro" id="IPR023214">
    <property type="entry name" value="HAD_sf"/>
</dbReference>
<comment type="similarity">
    <text evidence="1">In the N-terminal section; belongs to the glycosyltransferase 20 family.</text>
</comment>
<proteinExistence type="inferred from homology"/>
<dbReference type="GO" id="GO:0005946">
    <property type="term" value="C:alpha,alpha-trehalose-phosphate synthase complex (UDP-forming)"/>
    <property type="evidence" value="ECO:0007669"/>
    <property type="project" value="TreeGrafter"/>
</dbReference>
<dbReference type="EMBL" id="CVQH01023718">
    <property type="protein sequence ID" value="CRK35865.1"/>
    <property type="molecule type" value="Genomic_DNA"/>
</dbReference>
<dbReference type="SUPFAM" id="SSF56784">
    <property type="entry name" value="HAD-like"/>
    <property type="match status" value="1"/>
</dbReference>
<dbReference type="AlphaFoldDB" id="A0A0G4NMG2"/>
<dbReference type="GO" id="GO:0003825">
    <property type="term" value="F:alpha,alpha-trehalose-phosphate synthase (UDP-forming) activity"/>
    <property type="evidence" value="ECO:0007669"/>
    <property type="project" value="TreeGrafter"/>
</dbReference>
<dbReference type="GO" id="GO:0005992">
    <property type="term" value="P:trehalose biosynthetic process"/>
    <property type="evidence" value="ECO:0007669"/>
    <property type="project" value="InterPro"/>
</dbReference>
<evidence type="ECO:0000313" key="2">
    <source>
        <dbReference type="EMBL" id="CRK35865.1"/>
    </source>
</evidence>
<dbReference type="GO" id="GO:0005829">
    <property type="term" value="C:cytosol"/>
    <property type="evidence" value="ECO:0007669"/>
    <property type="project" value="TreeGrafter"/>
</dbReference>